<keyword evidence="1 12" id="KW-0639">Primosome</keyword>
<dbReference type="HAMAP" id="MF_00983">
    <property type="entry name" value="PriA"/>
    <property type="match status" value="1"/>
</dbReference>
<feature type="binding site" evidence="12">
    <location>
        <position position="385"/>
    </location>
    <ligand>
        <name>Zn(2+)</name>
        <dbReference type="ChEBI" id="CHEBI:29105"/>
        <label>2</label>
    </ligand>
</feature>
<comment type="catalytic activity">
    <reaction evidence="11 12">
        <text>ATP + H2O = ADP + phosphate + H(+)</text>
        <dbReference type="Rhea" id="RHEA:13065"/>
        <dbReference type="ChEBI" id="CHEBI:15377"/>
        <dbReference type="ChEBI" id="CHEBI:15378"/>
        <dbReference type="ChEBI" id="CHEBI:30616"/>
        <dbReference type="ChEBI" id="CHEBI:43474"/>
        <dbReference type="ChEBI" id="CHEBI:456216"/>
        <dbReference type="EC" id="5.6.2.4"/>
    </reaction>
</comment>
<dbReference type="InterPro" id="IPR011545">
    <property type="entry name" value="DEAD/DEAH_box_helicase_dom"/>
</dbReference>
<keyword evidence="4 12" id="KW-0547">Nucleotide-binding</keyword>
<dbReference type="Pfam" id="PF18074">
    <property type="entry name" value="PriA_C"/>
    <property type="match status" value="1"/>
</dbReference>
<dbReference type="CDD" id="cd18804">
    <property type="entry name" value="SF2_C_priA"/>
    <property type="match status" value="1"/>
</dbReference>
<keyword evidence="8 12" id="KW-0067">ATP-binding</keyword>
<dbReference type="Proteomes" id="UP000033428">
    <property type="component" value="Unassembled WGS sequence"/>
</dbReference>
<feature type="domain" description="Helicase C-terminal" evidence="14">
    <location>
        <begin position="400"/>
        <end position="581"/>
    </location>
</feature>
<dbReference type="InterPro" id="IPR001650">
    <property type="entry name" value="Helicase_C-like"/>
</dbReference>
<keyword evidence="6 12" id="KW-0347">Helicase</keyword>
<feature type="domain" description="Helicase ATP-binding" evidence="13">
    <location>
        <begin position="147"/>
        <end position="313"/>
    </location>
</feature>
<gene>
    <name evidence="12" type="primary">priA</name>
    <name evidence="15" type="ORF">OMAG_000727</name>
</gene>
<accession>A0A0F0CQ62</accession>
<dbReference type="InterPro" id="IPR005259">
    <property type="entry name" value="PriA"/>
</dbReference>
<dbReference type="GO" id="GO:0006270">
    <property type="term" value="P:DNA replication initiation"/>
    <property type="evidence" value="ECO:0007669"/>
    <property type="project" value="TreeGrafter"/>
</dbReference>
<dbReference type="PROSITE" id="PS51194">
    <property type="entry name" value="HELICASE_CTER"/>
    <property type="match status" value="1"/>
</dbReference>
<evidence type="ECO:0000256" key="2">
    <source>
        <dbReference type="ARBA" id="ARBA00022705"/>
    </source>
</evidence>
<dbReference type="Gene3D" id="3.40.50.300">
    <property type="entry name" value="P-loop containing nucleotide triphosphate hydrolases"/>
    <property type="match status" value="2"/>
</dbReference>
<evidence type="ECO:0000256" key="8">
    <source>
        <dbReference type="ARBA" id="ARBA00022840"/>
    </source>
</evidence>
<keyword evidence="7 12" id="KW-0862">Zinc</keyword>
<name>A0A0F0CQ62_9BACT</name>
<keyword evidence="16" id="KW-1185">Reference proteome</keyword>
<dbReference type="PANTHER" id="PTHR30580">
    <property type="entry name" value="PRIMOSOMAL PROTEIN N"/>
    <property type="match status" value="1"/>
</dbReference>
<keyword evidence="9 12" id="KW-0238">DNA-binding</keyword>
<evidence type="ECO:0000256" key="11">
    <source>
        <dbReference type="ARBA" id="ARBA00048988"/>
    </source>
</evidence>
<feature type="binding site" evidence="12">
    <location>
        <position position="379"/>
    </location>
    <ligand>
        <name>Zn(2+)</name>
        <dbReference type="ChEBI" id="CHEBI:29105"/>
        <label>1</label>
    </ligand>
</feature>
<dbReference type="InterPro" id="IPR041222">
    <property type="entry name" value="PriA_3primeBD"/>
</dbReference>
<reference evidence="15 16" key="1">
    <citation type="submission" date="2015-02" db="EMBL/GenBank/DDBJ databases">
        <title>Single-cell genomics of uncultivated deep-branching MTB reveals a conserved set of magnetosome genes.</title>
        <authorList>
            <person name="Kolinko S."/>
            <person name="Richter M."/>
            <person name="Glockner F.O."/>
            <person name="Brachmann A."/>
            <person name="Schuler D."/>
        </authorList>
    </citation>
    <scope>NUCLEOTIDE SEQUENCE [LARGE SCALE GENOMIC DNA]</scope>
    <source>
        <strain evidence="15">SKK-01</strain>
    </source>
</reference>
<dbReference type="EC" id="5.6.2.4" evidence="12"/>
<evidence type="ECO:0000313" key="16">
    <source>
        <dbReference type="Proteomes" id="UP000033428"/>
    </source>
</evidence>
<comment type="caution">
    <text evidence="15">The sequence shown here is derived from an EMBL/GenBank/DDBJ whole genome shotgun (WGS) entry which is preliminary data.</text>
</comment>
<evidence type="ECO:0000256" key="9">
    <source>
        <dbReference type="ARBA" id="ARBA00023125"/>
    </source>
</evidence>
<proteinExistence type="inferred from homology"/>
<evidence type="ECO:0000313" key="15">
    <source>
        <dbReference type="EMBL" id="KJJ85402.1"/>
    </source>
</evidence>
<feature type="binding site" evidence="12">
    <location>
        <position position="376"/>
    </location>
    <ligand>
        <name>Zn(2+)</name>
        <dbReference type="ChEBI" id="CHEBI:29105"/>
        <label>1</label>
    </ligand>
</feature>
<dbReference type="InterPro" id="IPR041236">
    <property type="entry name" value="PriA_C"/>
</dbReference>
<dbReference type="FunFam" id="3.40.1440.60:FF:000001">
    <property type="entry name" value="Primosomal protein N"/>
    <property type="match status" value="1"/>
</dbReference>
<comment type="catalytic activity">
    <reaction evidence="12">
        <text>Couples ATP hydrolysis with the unwinding of duplex DNA by translocating in the 3'-5' direction.</text>
        <dbReference type="EC" id="5.6.2.4"/>
    </reaction>
</comment>
<dbReference type="CDD" id="cd17929">
    <property type="entry name" value="DEXHc_priA"/>
    <property type="match status" value="1"/>
</dbReference>
<sequence length="667" mass="75728">MPKYIEVALNLPLDKVFQYKLTGTEKYKPELGKRVFIDFRNRTMVGYIVELKDESNIPNVKPILNVIDEEPVFDSNMLKLAEWIKDYYVCSLGEALDAMIPSILKKGKTESKSRINEPLYNNNEIFRDKARVPNEEQNNVLLDIKNCIDRAAHEIFLLHGVTGSGKTEIYLQAMEHVLNKGKSGIILVPEISLTPQTVGCFVARFGEKVAVFHSKMLESVRFNEWKRIKRGEARVVVGPRSAVFSPFDNIGLIVIDEEHEPSYKQEDAPRYHARDVAIKRGEFYSAPVILGSATPSIESYHKAITSEYRLIELTQRATEKDLPPVKIVDMRMEFATRIGKEIISKVLEVAITKVIKQKEQALIFINRRGYATFLNCKKCGYVVKCKRCAVPMVFHINGEELLCHYCNYKINPPLTCPSCASDSVRYKGTGTEKVEKELIKLFPGVNIERMDSDTMSKRGSHEKILNDFKEHKIDIIVGTQMIAKGLDFPKVTLVGVVAADANLNLPDFRASERTFNLITQVAGRAGRGNRSGEVIVQTYTPEHYAINLSAKHDYHKFFDMELNARRELGFPPFSRLVKILIRARNEAMCENNSVLLTQKFQEHLKDVEIIGPAPAPVSKLRGYFRWNIIIKIKKTSVTSNKDIKIILENFKKNAGVIVTADVDPINM</sequence>
<evidence type="ECO:0000256" key="5">
    <source>
        <dbReference type="ARBA" id="ARBA00022801"/>
    </source>
</evidence>
<dbReference type="InterPro" id="IPR027417">
    <property type="entry name" value="P-loop_NTPase"/>
</dbReference>
<dbReference type="Pfam" id="PF17764">
    <property type="entry name" value="PriA_3primeBD"/>
    <property type="match status" value="1"/>
</dbReference>
<dbReference type="GO" id="GO:0008270">
    <property type="term" value="F:zinc ion binding"/>
    <property type="evidence" value="ECO:0007669"/>
    <property type="project" value="UniProtKB-UniRule"/>
</dbReference>
<dbReference type="AlphaFoldDB" id="A0A0F0CQ62"/>
<dbReference type="Pfam" id="PF18319">
    <property type="entry name" value="Zn_ribbon_PriA"/>
    <property type="match status" value="1"/>
</dbReference>
<feature type="binding site" evidence="12">
    <location>
        <position position="406"/>
    </location>
    <ligand>
        <name>Zn(2+)</name>
        <dbReference type="ChEBI" id="CHEBI:29105"/>
        <label>2</label>
    </ligand>
</feature>
<dbReference type="PANTHER" id="PTHR30580:SF0">
    <property type="entry name" value="PRIMOSOMAL PROTEIN N"/>
    <property type="match status" value="1"/>
</dbReference>
<dbReference type="InterPro" id="IPR040498">
    <property type="entry name" value="PriA_CRR"/>
</dbReference>
<evidence type="ECO:0000256" key="6">
    <source>
        <dbReference type="ARBA" id="ARBA00022806"/>
    </source>
</evidence>
<dbReference type="GO" id="GO:0006310">
    <property type="term" value="P:DNA recombination"/>
    <property type="evidence" value="ECO:0007669"/>
    <property type="project" value="InterPro"/>
</dbReference>
<dbReference type="GO" id="GO:0006302">
    <property type="term" value="P:double-strand break repair"/>
    <property type="evidence" value="ECO:0007669"/>
    <property type="project" value="InterPro"/>
</dbReference>
<comment type="similarity">
    <text evidence="12">Belongs to the helicase family. PriA subfamily.</text>
</comment>
<keyword evidence="2 12" id="KW-0235">DNA replication</keyword>
<comment type="subunit">
    <text evidence="12">Component of the replication restart primosome.</text>
</comment>
<dbReference type="Pfam" id="PF00271">
    <property type="entry name" value="Helicase_C"/>
    <property type="match status" value="1"/>
</dbReference>
<dbReference type="Pfam" id="PF00270">
    <property type="entry name" value="DEAD"/>
    <property type="match status" value="1"/>
</dbReference>
<evidence type="ECO:0000256" key="4">
    <source>
        <dbReference type="ARBA" id="ARBA00022741"/>
    </source>
</evidence>
<dbReference type="GO" id="GO:0016887">
    <property type="term" value="F:ATP hydrolysis activity"/>
    <property type="evidence" value="ECO:0007669"/>
    <property type="project" value="RHEA"/>
</dbReference>
<keyword evidence="3 12" id="KW-0479">Metal-binding</keyword>
<dbReference type="SMART" id="SM00487">
    <property type="entry name" value="DEXDc"/>
    <property type="match status" value="1"/>
</dbReference>
<evidence type="ECO:0000256" key="10">
    <source>
        <dbReference type="ARBA" id="ARBA00023235"/>
    </source>
</evidence>
<dbReference type="PROSITE" id="PS51192">
    <property type="entry name" value="HELICASE_ATP_BIND_1"/>
    <property type="match status" value="1"/>
</dbReference>
<dbReference type="InterPro" id="IPR014001">
    <property type="entry name" value="Helicase_ATP-bd"/>
</dbReference>
<dbReference type="InterPro" id="IPR042115">
    <property type="entry name" value="PriA_3primeBD_sf"/>
</dbReference>
<dbReference type="GO" id="GO:1990077">
    <property type="term" value="C:primosome complex"/>
    <property type="evidence" value="ECO:0007669"/>
    <property type="project" value="UniProtKB-UniRule"/>
</dbReference>
<dbReference type="SUPFAM" id="SSF52540">
    <property type="entry name" value="P-loop containing nucleoside triphosphate hydrolases"/>
    <property type="match status" value="1"/>
</dbReference>
<dbReference type="EMBL" id="JYNY01000164">
    <property type="protein sequence ID" value="KJJ85402.1"/>
    <property type="molecule type" value="Genomic_DNA"/>
</dbReference>
<keyword evidence="5 12" id="KW-0378">Hydrolase</keyword>
<comment type="cofactor">
    <cofactor evidence="12">
        <name>Zn(2+)</name>
        <dbReference type="ChEBI" id="CHEBI:29105"/>
    </cofactor>
    <text evidence="12">Binds 2 zinc ions per subunit.</text>
</comment>
<dbReference type="Gene3D" id="3.40.1440.60">
    <property type="entry name" value="PriA, 3(prime) DNA-binding domain"/>
    <property type="match status" value="1"/>
</dbReference>
<comment type="function">
    <text evidence="12">Initiates the restart of stalled replication forks, which reloads the replicative helicase on sites other than the origin of replication. Recognizes and binds to abandoned replication forks and remodels them to uncover a helicase loading site. Promotes assembly of the primosome at these replication forks.</text>
</comment>
<dbReference type="GO" id="GO:0006269">
    <property type="term" value="P:DNA replication, synthesis of primer"/>
    <property type="evidence" value="ECO:0007669"/>
    <property type="project" value="UniProtKB-KW"/>
</dbReference>
<organism evidence="15 16">
    <name type="scientific">Candidatus Omnitrophus magneticus</name>
    <dbReference type="NCBI Taxonomy" id="1609969"/>
    <lineage>
        <taxon>Bacteria</taxon>
        <taxon>Pseudomonadati</taxon>
        <taxon>Candidatus Omnitrophota</taxon>
        <taxon>Candidatus Omnitrophus</taxon>
    </lineage>
</organism>
<protein>
    <recommendedName>
        <fullName evidence="12">Replication restart protein PriA</fullName>
    </recommendedName>
    <alternativeName>
        <fullName evidence="12">ATP-dependent DNA helicase PriA</fullName>
        <ecNumber evidence="12">5.6.2.4</ecNumber>
    </alternativeName>
    <alternativeName>
        <fullName evidence="12">DNA 3'-5' helicase PriA</fullName>
    </alternativeName>
</protein>
<dbReference type="GO" id="GO:0043138">
    <property type="term" value="F:3'-5' DNA helicase activity"/>
    <property type="evidence" value="ECO:0007669"/>
    <property type="project" value="UniProtKB-EC"/>
</dbReference>
<keyword evidence="10 12" id="KW-0413">Isomerase</keyword>
<evidence type="ECO:0000256" key="3">
    <source>
        <dbReference type="ARBA" id="ARBA00022723"/>
    </source>
</evidence>
<dbReference type="GO" id="GO:0005524">
    <property type="term" value="F:ATP binding"/>
    <property type="evidence" value="ECO:0007669"/>
    <property type="project" value="UniProtKB-UniRule"/>
</dbReference>
<dbReference type="NCBIfam" id="TIGR00595">
    <property type="entry name" value="priA"/>
    <property type="match status" value="1"/>
</dbReference>
<evidence type="ECO:0000256" key="7">
    <source>
        <dbReference type="ARBA" id="ARBA00022833"/>
    </source>
</evidence>
<evidence type="ECO:0000256" key="12">
    <source>
        <dbReference type="HAMAP-Rule" id="MF_00983"/>
    </source>
</evidence>
<feature type="binding site" evidence="12">
    <location>
        <position position="419"/>
    </location>
    <ligand>
        <name>Zn(2+)</name>
        <dbReference type="ChEBI" id="CHEBI:29105"/>
        <label>1</label>
    </ligand>
</feature>
<evidence type="ECO:0000259" key="14">
    <source>
        <dbReference type="PROSITE" id="PS51194"/>
    </source>
</evidence>
<dbReference type="SMART" id="SM00490">
    <property type="entry name" value="HELICc"/>
    <property type="match status" value="1"/>
</dbReference>
<feature type="binding site" evidence="12">
    <location>
        <position position="416"/>
    </location>
    <ligand>
        <name>Zn(2+)</name>
        <dbReference type="ChEBI" id="CHEBI:29105"/>
        <label>1</label>
    </ligand>
</feature>
<dbReference type="GO" id="GO:0003677">
    <property type="term" value="F:DNA binding"/>
    <property type="evidence" value="ECO:0007669"/>
    <property type="project" value="UniProtKB-UniRule"/>
</dbReference>
<dbReference type="FunFam" id="3.40.50.300:FF:000489">
    <property type="entry name" value="Primosome assembly protein PriA"/>
    <property type="match status" value="1"/>
</dbReference>
<dbReference type="PATRIC" id="fig|1609969.3.peg.793"/>
<evidence type="ECO:0000259" key="13">
    <source>
        <dbReference type="PROSITE" id="PS51192"/>
    </source>
</evidence>
<evidence type="ECO:0000256" key="1">
    <source>
        <dbReference type="ARBA" id="ARBA00022515"/>
    </source>
</evidence>
<feature type="binding site" evidence="12">
    <location>
        <position position="403"/>
    </location>
    <ligand>
        <name>Zn(2+)</name>
        <dbReference type="ChEBI" id="CHEBI:29105"/>
        <label>2</label>
    </ligand>
</feature>
<feature type="binding site" evidence="12">
    <location>
        <position position="388"/>
    </location>
    <ligand>
        <name>Zn(2+)</name>
        <dbReference type="ChEBI" id="CHEBI:29105"/>
        <label>2</label>
    </ligand>
</feature>